<dbReference type="PANTHER" id="PTHR12283">
    <property type="entry name" value="GLUTAMINYL-PEPTIDE CYCLOTRANSFERASE"/>
    <property type="match status" value="1"/>
</dbReference>
<evidence type="ECO:0000256" key="2">
    <source>
        <dbReference type="ARBA" id="ARBA00006014"/>
    </source>
</evidence>
<name>A0A2C9KZH4_BIOGL</name>
<evidence type="ECO:0000259" key="6">
    <source>
        <dbReference type="Pfam" id="PF04389"/>
    </source>
</evidence>
<dbReference type="VEuPathDB" id="VectorBase:BGLAX_046203"/>
<evidence type="ECO:0000313" key="7">
    <source>
        <dbReference type="EnsemblMetazoa" id="BGLB025362-PA"/>
    </source>
</evidence>
<dbReference type="STRING" id="6526.A0A2C9KZH4"/>
<dbReference type="InterPro" id="IPR040234">
    <property type="entry name" value="QC/QCL"/>
</dbReference>
<keyword evidence="5" id="KW-0012">Acyltransferase</keyword>
<comment type="catalytic activity">
    <reaction evidence="1">
        <text>N-terminal L-glutaminyl-[peptide] = N-terminal 5-oxo-L-prolyl-[peptide] + NH4(+)</text>
        <dbReference type="Rhea" id="RHEA:23652"/>
        <dbReference type="Rhea" id="RHEA-COMP:11736"/>
        <dbReference type="Rhea" id="RHEA-COMP:11846"/>
        <dbReference type="ChEBI" id="CHEBI:28938"/>
        <dbReference type="ChEBI" id="CHEBI:64722"/>
        <dbReference type="ChEBI" id="CHEBI:87215"/>
        <dbReference type="EC" id="2.3.2.5"/>
    </reaction>
</comment>
<dbReference type="EC" id="2.3.2.5" evidence="3"/>
<evidence type="ECO:0000313" key="8">
    <source>
        <dbReference type="Proteomes" id="UP000076420"/>
    </source>
</evidence>
<protein>
    <recommendedName>
        <fullName evidence="3">glutaminyl-peptide cyclotransferase</fullName>
        <ecNumber evidence="3">2.3.2.5</ecNumber>
    </recommendedName>
</protein>
<evidence type="ECO:0000256" key="1">
    <source>
        <dbReference type="ARBA" id="ARBA00000001"/>
    </source>
</evidence>
<dbReference type="PANTHER" id="PTHR12283:SF6">
    <property type="entry name" value="GLUTAMINYL-PEPTIDE CYCLOTRANSFERASE-RELATED"/>
    <property type="match status" value="1"/>
</dbReference>
<evidence type="ECO:0000256" key="4">
    <source>
        <dbReference type="ARBA" id="ARBA00022679"/>
    </source>
</evidence>
<dbReference type="GO" id="GO:0008270">
    <property type="term" value="F:zinc ion binding"/>
    <property type="evidence" value="ECO:0007669"/>
    <property type="project" value="TreeGrafter"/>
</dbReference>
<organism evidence="7 8">
    <name type="scientific">Biomphalaria glabrata</name>
    <name type="common">Bloodfluke planorb</name>
    <name type="synonym">Freshwater snail</name>
    <dbReference type="NCBI Taxonomy" id="6526"/>
    <lineage>
        <taxon>Eukaryota</taxon>
        <taxon>Metazoa</taxon>
        <taxon>Spiralia</taxon>
        <taxon>Lophotrochozoa</taxon>
        <taxon>Mollusca</taxon>
        <taxon>Gastropoda</taxon>
        <taxon>Heterobranchia</taxon>
        <taxon>Euthyneura</taxon>
        <taxon>Panpulmonata</taxon>
        <taxon>Hygrophila</taxon>
        <taxon>Lymnaeoidea</taxon>
        <taxon>Planorbidae</taxon>
        <taxon>Biomphalaria</taxon>
    </lineage>
</organism>
<accession>A0A2C9KZH4</accession>
<proteinExistence type="inferred from homology"/>
<dbReference type="OrthoDB" id="3907302at2759"/>
<feature type="domain" description="Peptidase M28" evidence="6">
    <location>
        <begin position="26"/>
        <end position="122"/>
    </location>
</feature>
<reference evidence="7" key="1">
    <citation type="submission" date="2020-05" db="UniProtKB">
        <authorList>
            <consortium name="EnsemblMetazoa"/>
        </authorList>
    </citation>
    <scope>IDENTIFICATION</scope>
    <source>
        <strain evidence="7">BB02</strain>
    </source>
</reference>
<dbReference type="SUPFAM" id="SSF53187">
    <property type="entry name" value="Zn-dependent exopeptidases"/>
    <property type="match status" value="1"/>
</dbReference>
<keyword evidence="4" id="KW-0808">Transferase</keyword>
<dbReference type="AlphaFoldDB" id="A0A2C9KZH4"/>
<sequence>MTSLGWHVEEDQFRDLTPYGEIPFSNVIATLDPAVTKRIVLACHYDSKLLPGFVAASDSAAPCSVMIETARWLGSMVSEAYSQGTIDFTLQLLFFDGEEAFIRWSDDDSLYGSRHLAELWERTPDRNYPSVNSLKNIVSIKLQSIQLYSLFKVHNS</sequence>
<dbReference type="EnsemblMetazoa" id="BGLB025362-RA">
    <property type="protein sequence ID" value="BGLB025362-PA"/>
    <property type="gene ID" value="BGLB025362"/>
</dbReference>
<dbReference type="VEuPathDB" id="VectorBase:BGLB025362"/>
<gene>
    <name evidence="7" type="primary">106075989</name>
</gene>
<dbReference type="Gene3D" id="3.40.630.10">
    <property type="entry name" value="Zn peptidases"/>
    <property type="match status" value="1"/>
</dbReference>
<dbReference type="KEGG" id="bgt:106075989"/>
<comment type="similarity">
    <text evidence="2">Belongs to the glutaminyl-peptide cyclotransferase family.</text>
</comment>
<evidence type="ECO:0000256" key="5">
    <source>
        <dbReference type="ARBA" id="ARBA00023315"/>
    </source>
</evidence>
<dbReference type="InterPro" id="IPR007484">
    <property type="entry name" value="Peptidase_M28"/>
</dbReference>
<dbReference type="GO" id="GO:0016603">
    <property type="term" value="F:glutaminyl-peptide cyclotransferase activity"/>
    <property type="evidence" value="ECO:0007669"/>
    <property type="project" value="UniProtKB-EC"/>
</dbReference>
<evidence type="ECO:0000256" key="3">
    <source>
        <dbReference type="ARBA" id="ARBA00012012"/>
    </source>
</evidence>
<dbReference type="Proteomes" id="UP000076420">
    <property type="component" value="Unassembled WGS sequence"/>
</dbReference>
<dbReference type="Pfam" id="PF04389">
    <property type="entry name" value="Peptidase_M28"/>
    <property type="match status" value="1"/>
</dbReference>